<name>A0A9N7TJZ1_PLEPL</name>
<dbReference type="AlphaFoldDB" id="A0A9N7TJZ1"/>
<accession>A0A9N7TJZ1</accession>
<evidence type="ECO:0000256" key="1">
    <source>
        <dbReference type="SAM" id="MobiDB-lite"/>
    </source>
</evidence>
<comment type="caution">
    <text evidence="2">The sequence shown here is derived from an EMBL/GenBank/DDBJ whole genome shotgun (WGS) entry which is preliminary data.</text>
</comment>
<evidence type="ECO:0000313" key="2">
    <source>
        <dbReference type="EMBL" id="CAB1413891.1"/>
    </source>
</evidence>
<proteinExistence type="predicted"/>
<sequence length="251" mass="27454">MPAILVASKMKSGLPKPKPVHSARPIPQQTPSRPAALALSPAPSQEPHPFTGAAGGVRTPPEEQGCRVRGWRQHSEARRQHSASSWKEPAASLLSRLAAEQENPVACLSVFVKCWPSSANPNAERLHRQEGSFQRHVRQRASKCTLGSVSYTVSVTQSHGGILHAVVWMMDVCVALRRWREEEMREGGGGRATSPLLAGVSAQFYRPRFSAVSAGLHRREELRPRSRITGVDSITASLPVQVSVDVMQRNQ</sequence>
<gene>
    <name evidence="2" type="ORF">PLEPLA_LOCUS1594</name>
</gene>
<organism evidence="2 3">
    <name type="scientific">Pleuronectes platessa</name>
    <name type="common">European plaice</name>
    <dbReference type="NCBI Taxonomy" id="8262"/>
    <lineage>
        <taxon>Eukaryota</taxon>
        <taxon>Metazoa</taxon>
        <taxon>Chordata</taxon>
        <taxon>Craniata</taxon>
        <taxon>Vertebrata</taxon>
        <taxon>Euteleostomi</taxon>
        <taxon>Actinopterygii</taxon>
        <taxon>Neopterygii</taxon>
        <taxon>Teleostei</taxon>
        <taxon>Neoteleostei</taxon>
        <taxon>Acanthomorphata</taxon>
        <taxon>Carangaria</taxon>
        <taxon>Pleuronectiformes</taxon>
        <taxon>Pleuronectoidei</taxon>
        <taxon>Pleuronectidae</taxon>
        <taxon>Pleuronectes</taxon>
    </lineage>
</organism>
<dbReference type="EMBL" id="CADEAL010000076">
    <property type="protein sequence ID" value="CAB1413891.1"/>
    <property type="molecule type" value="Genomic_DNA"/>
</dbReference>
<protein>
    <submittedName>
        <fullName evidence="2">Uncharacterized protein</fullName>
    </submittedName>
</protein>
<dbReference type="Proteomes" id="UP001153269">
    <property type="component" value="Unassembled WGS sequence"/>
</dbReference>
<feature type="region of interest" description="Disordered" evidence="1">
    <location>
        <begin position="1"/>
        <end position="87"/>
    </location>
</feature>
<feature type="compositionally biased region" description="Low complexity" evidence="1">
    <location>
        <begin position="31"/>
        <end position="43"/>
    </location>
</feature>
<evidence type="ECO:0000313" key="3">
    <source>
        <dbReference type="Proteomes" id="UP001153269"/>
    </source>
</evidence>
<reference evidence="2" key="1">
    <citation type="submission" date="2020-03" db="EMBL/GenBank/DDBJ databases">
        <authorList>
            <person name="Weist P."/>
        </authorList>
    </citation>
    <scope>NUCLEOTIDE SEQUENCE</scope>
</reference>
<keyword evidence="3" id="KW-1185">Reference proteome</keyword>